<dbReference type="InterPro" id="IPR056700">
    <property type="entry name" value="DUF7798"/>
</dbReference>
<evidence type="ECO:0000313" key="4">
    <source>
        <dbReference type="Proteomes" id="UP000032142"/>
    </source>
</evidence>
<dbReference type="Pfam" id="PF25074">
    <property type="entry name" value="DUF7798"/>
    <property type="match status" value="1"/>
</dbReference>
<reference evidence="4" key="1">
    <citation type="submission" date="2014-09" db="EMBL/GenBank/DDBJ databases">
        <authorList>
            <person name="Mudge J."/>
            <person name="Ramaraj T."/>
            <person name="Lindquist I.E."/>
            <person name="Bharti A.K."/>
            <person name="Sundararajan A."/>
            <person name="Cameron C.T."/>
            <person name="Woodward J.E."/>
            <person name="May G.D."/>
            <person name="Brubaker C."/>
            <person name="Broadhvest J."/>
            <person name="Wilkins T.A."/>
        </authorList>
    </citation>
    <scope>NUCLEOTIDE SEQUENCE</scope>
    <source>
        <strain evidence="4">cv. AKA8401</strain>
    </source>
</reference>
<dbReference type="Proteomes" id="UP000032142">
    <property type="component" value="Unassembled WGS sequence"/>
</dbReference>
<evidence type="ECO:0000313" key="3">
    <source>
        <dbReference type="EMBL" id="KHG13442.1"/>
    </source>
</evidence>
<feature type="compositionally biased region" description="Acidic residues" evidence="1">
    <location>
        <begin position="101"/>
        <end position="117"/>
    </location>
</feature>
<organism evidence="3 4">
    <name type="scientific">Gossypium arboreum</name>
    <name type="common">Tree cotton</name>
    <name type="synonym">Gossypium nanking</name>
    <dbReference type="NCBI Taxonomy" id="29729"/>
    <lineage>
        <taxon>Eukaryota</taxon>
        <taxon>Viridiplantae</taxon>
        <taxon>Streptophyta</taxon>
        <taxon>Embryophyta</taxon>
        <taxon>Tracheophyta</taxon>
        <taxon>Spermatophyta</taxon>
        <taxon>Magnoliopsida</taxon>
        <taxon>eudicotyledons</taxon>
        <taxon>Gunneridae</taxon>
        <taxon>Pentapetalae</taxon>
        <taxon>rosids</taxon>
        <taxon>malvids</taxon>
        <taxon>Malvales</taxon>
        <taxon>Malvaceae</taxon>
        <taxon>Malvoideae</taxon>
        <taxon>Gossypium</taxon>
    </lineage>
</organism>
<dbReference type="PANTHER" id="PTHR36011">
    <property type="entry name" value="BAT2 DOMAIN PROTEIN"/>
    <property type="match status" value="1"/>
</dbReference>
<feature type="region of interest" description="Disordered" evidence="1">
    <location>
        <begin position="88"/>
        <end position="120"/>
    </location>
</feature>
<evidence type="ECO:0000259" key="2">
    <source>
        <dbReference type="Pfam" id="PF25074"/>
    </source>
</evidence>
<sequence>MEDAKNPPPQQLVSSEKEELGKEEEPKTEEQLAASTTAPNSGGGWGGWGFSAFSVLSDLQKAATVAAEEISRNASVVAEKAAKSIADIQIAEESESSKADEAEESPSEKESEDEDEDDKLRKSALDKLEKASGDSFLGQANTPRCGLKVFDNSVENFASGAWQALGSAWKGGTNFVQKLEHSAVNIADSIQHGGLPAGSVAPSLIESGKAFTTKGMQVLEYVGKETMDLLINETGIEVEKNSKGTEHLSDEDQSVEEVSFDRCFYIYGGPEQLEELEALSSHYALLFNRRKAKLPSEQKSVYEGKLKQIQQIFSLDAEIDGNGPQSAKGKKIETGTDGSHDEMKILHDSSVSKAADMAVGFTNALAGLAVNDVIQRTAGRLDSLHSEGRLSEMCCLAMSHLLMLGKSVISGSNKVQDEDADGDMMNIDWPEDSVEKAKLIRLKAQSMTGYVEAVSSSFITGISDVAGAYLAAIKSVNADSHEALTKASIQEKANSFSEHLRSDQNIAVSKIQDGLQNLSELHHTVSEGGGSTGRTLIPGKPNGAPLIDHAVCNSSDIKELISDAGNQCKKLEFGIVANG</sequence>
<dbReference type="AlphaFoldDB" id="A0A0B0NLA9"/>
<gene>
    <name evidence="3" type="ORF">F383_06082</name>
</gene>
<accession>A0A0B0NLA9</accession>
<feature type="domain" description="DUF7798" evidence="2">
    <location>
        <begin position="258"/>
        <end position="525"/>
    </location>
</feature>
<dbReference type="EMBL" id="KN399602">
    <property type="protein sequence ID" value="KHG13442.1"/>
    <property type="molecule type" value="Genomic_DNA"/>
</dbReference>
<evidence type="ECO:0000256" key="1">
    <source>
        <dbReference type="SAM" id="MobiDB-lite"/>
    </source>
</evidence>
<feature type="compositionally biased region" description="Basic and acidic residues" evidence="1">
    <location>
        <begin position="15"/>
        <end position="30"/>
    </location>
</feature>
<proteinExistence type="predicted"/>
<protein>
    <submittedName>
        <fullName evidence="3">F420-non-reducing hydrogenase subunit G</fullName>
    </submittedName>
</protein>
<keyword evidence="4" id="KW-1185">Reference proteome</keyword>
<dbReference type="PANTHER" id="PTHR36011:SF1">
    <property type="entry name" value="BAT2 DOMAIN PROTEIN"/>
    <property type="match status" value="1"/>
</dbReference>
<feature type="region of interest" description="Disordered" evidence="1">
    <location>
        <begin position="1"/>
        <end position="47"/>
    </location>
</feature>
<feature type="compositionally biased region" description="Pro residues" evidence="1">
    <location>
        <begin position="1"/>
        <end position="10"/>
    </location>
</feature>
<name>A0A0B0NLA9_GOSAR</name>